<dbReference type="InterPro" id="IPR001356">
    <property type="entry name" value="HD"/>
</dbReference>
<keyword evidence="6" id="KW-1185">Reference proteome</keyword>
<comment type="subcellular location">
    <subcellularLocation>
        <location evidence="1 2">Nucleus</location>
    </subcellularLocation>
</comment>
<dbReference type="EMBL" id="JAEPRC010000075">
    <property type="protein sequence ID" value="KAG2210777.1"/>
    <property type="molecule type" value="Genomic_DNA"/>
</dbReference>
<evidence type="ECO:0000313" key="6">
    <source>
        <dbReference type="Proteomes" id="UP000650833"/>
    </source>
</evidence>
<sequence length="247" mass="29089">MVSKYKKRKRAKKSSFHGENKRNEKDELKNEYWLPKIKRRRRFSSNEIRLLETEYKVSCNPSQEKVEEIAEIFSTDKKIIITWFQNRRAKNKKLQSSPPLSNNQEEGEDDDEEHHNDLDNSLTEMFTDNTTLSNDIEYYDSDTINVINGDTALMTPTFILHQQEHQNILSALNDPHYTDKHIYDYFSNSRHDLYYYTKQEYDQDVTNTFFTSETASSSLIPSLNVNPEELLSSDHENDSTIDSPLLL</sequence>
<dbReference type="InterPro" id="IPR009057">
    <property type="entry name" value="Homeodomain-like_sf"/>
</dbReference>
<evidence type="ECO:0000259" key="4">
    <source>
        <dbReference type="PROSITE" id="PS50071"/>
    </source>
</evidence>
<dbReference type="AlphaFoldDB" id="A0A8H7RI87"/>
<evidence type="ECO:0000256" key="3">
    <source>
        <dbReference type="SAM" id="MobiDB-lite"/>
    </source>
</evidence>
<dbReference type="PROSITE" id="PS50071">
    <property type="entry name" value="HOMEOBOX_2"/>
    <property type="match status" value="1"/>
</dbReference>
<dbReference type="SMART" id="SM00389">
    <property type="entry name" value="HOX"/>
    <property type="match status" value="1"/>
</dbReference>
<dbReference type="Proteomes" id="UP000650833">
    <property type="component" value="Unassembled WGS sequence"/>
</dbReference>
<name>A0A8H7RI87_9FUNG</name>
<feature type="region of interest" description="Disordered" evidence="3">
    <location>
        <begin position="1"/>
        <end position="29"/>
    </location>
</feature>
<evidence type="ECO:0000256" key="1">
    <source>
        <dbReference type="PROSITE-ProRule" id="PRU00108"/>
    </source>
</evidence>
<dbReference type="OrthoDB" id="6159439at2759"/>
<reference evidence="5" key="1">
    <citation type="submission" date="2020-12" db="EMBL/GenBank/DDBJ databases">
        <title>Metabolic potential, ecology and presence of endohyphal bacteria is reflected in genomic diversity of Mucoromycotina.</title>
        <authorList>
            <person name="Muszewska A."/>
            <person name="Okrasinska A."/>
            <person name="Steczkiewicz K."/>
            <person name="Drgas O."/>
            <person name="Orlowska M."/>
            <person name="Perlinska-Lenart U."/>
            <person name="Aleksandrzak-Piekarczyk T."/>
            <person name="Szatraj K."/>
            <person name="Zielenkiewicz U."/>
            <person name="Pilsyk S."/>
            <person name="Malc E."/>
            <person name="Mieczkowski P."/>
            <person name="Kruszewska J.S."/>
            <person name="Biernat P."/>
            <person name="Pawlowska J."/>
        </authorList>
    </citation>
    <scope>NUCLEOTIDE SEQUENCE</scope>
    <source>
        <strain evidence="5">CBS 226.32</strain>
    </source>
</reference>
<feature type="domain" description="Homeobox" evidence="4">
    <location>
        <begin position="34"/>
        <end position="94"/>
    </location>
</feature>
<evidence type="ECO:0000256" key="2">
    <source>
        <dbReference type="RuleBase" id="RU000682"/>
    </source>
</evidence>
<feature type="compositionally biased region" description="Basic and acidic residues" evidence="3">
    <location>
        <begin position="16"/>
        <end position="29"/>
    </location>
</feature>
<protein>
    <recommendedName>
        <fullName evidence="4">Homeobox domain-containing protein</fullName>
    </recommendedName>
</protein>
<dbReference type="SUPFAM" id="SSF46689">
    <property type="entry name" value="Homeodomain-like"/>
    <property type="match status" value="1"/>
</dbReference>
<feature type="region of interest" description="Disordered" evidence="3">
    <location>
        <begin position="91"/>
        <end position="117"/>
    </location>
</feature>
<proteinExistence type="predicted"/>
<keyword evidence="1 2" id="KW-0371">Homeobox</keyword>
<dbReference type="CDD" id="cd00086">
    <property type="entry name" value="homeodomain"/>
    <property type="match status" value="1"/>
</dbReference>
<comment type="caution">
    <text evidence="5">The sequence shown here is derived from an EMBL/GenBank/DDBJ whole genome shotgun (WGS) entry which is preliminary data.</text>
</comment>
<accession>A0A8H7RI87</accession>
<keyword evidence="1 2" id="KW-0238">DNA-binding</keyword>
<dbReference type="Pfam" id="PF00046">
    <property type="entry name" value="Homeodomain"/>
    <property type="match status" value="1"/>
</dbReference>
<feature type="compositionally biased region" description="Basic residues" evidence="3">
    <location>
        <begin position="1"/>
        <end position="15"/>
    </location>
</feature>
<evidence type="ECO:0000313" key="5">
    <source>
        <dbReference type="EMBL" id="KAG2210777.1"/>
    </source>
</evidence>
<organism evidence="5 6">
    <name type="scientific">Mucor plumbeus</name>
    <dbReference type="NCBI Taxonomy" id="97098"/>
    <lineage>
        <taxon>Eukaryota</taxon>
        <taxon>Fungi</taxon>
        <taxon>Fungi incertae sedis</taxon>
        <taxon>Mucoromycota</taxon>
        <taxon>Mucoromycotina</taxon>
        <taxon>Mucoromycetes</taxon>
        <taxon>Mucorales</taxon>
        <taxon>Mucorineae</taxon>
        <taxon>Mucoraceae</taxon>
        <taxon>Mucor</taxon>
    </lineage>
</organism>
<dbReference type="GO" id="GO:0005634">
    <property type="term" value="C:nucleus"/>
    <property type="evidence" value="ECO:0007669"/>
    <property type="project" value="UniProtKB-SubCell"/>
</dbReference>
<dbReference type="Gene3D" id="1.10.10.60">
    <property type="entry name" value="Homeodomain-like"/>
    <property type="match status" value="1"/>
</dbReference>
<feature type="DNA-binding region" description="Homeobox" evidence="1">
    <location>
        <begin position="36"/>
        <end position="95"/>
    </location>
</feature>
<gene>
    <name evidence="5" type="ORF">INT46_006847</name>
</gene>
<dbReference type="GO" id="GO:0003677">
    <property type="term" value="F:DNA binding"/>
    <property type="evidence" value="ECO:0007669"/>
    <property type="project" value="UniProtKB-UniRule"/>
</dbReference>
<keyword evidence="1 2" id="KW-0539">Nucleus</keyword>